<dbReference type="PROSITE" id="PS00973">
    <property type="entry name" value="USP_2"/>
    <property type="match status" value="1"/>
</dbReference>
<evidence type="ECO:0000313" key="3">
    <source>
        <dbReference type="EMBL" id="PVD27319.1"/>
    </source>
</evidence>
<organism evidence="3 4">
    <name type="scientific">Pomacea canaliculata</name>
    <name type="common">Golden apple snail</name>
    <dbReference type="NCBI Taxonomy" id="400727"/>
    <lineage>
        <taxon>Eukaryota</taxon>
        <taxon>Metazoa</taxon>
        <taxon>Spiralia</taxon>
        <taxon>Lophotrochozoa</taxon>
        <taxon>Mollusca</taxon>
        <taxon>Gastropoda</taxon>
        <taxon>Caenogastropoda</taxon>
        <taxon>Architaenioglossa</taxon>
        <taxon>Ampullarioidea</taxon>
        <taxon>Ampullariidae</taxon>
        <taxon>Pomacea</taxon>
    </lineage>
</organism>
<dbReference type="InterPro" id="IPR038765">
    <property type="entry name" value="Papain-like_cys_pep_sf"/>
</dbReference>
<dbReference type="InterPro" id="IPR001394">
    <property type="entry name" value="Peptidase_C19_UCH"/>
</dbReference>
<dbReference type="Pfam" id="PF00443">
    <property type="entry name" value="UCH"/>
    <property type="match status" value="1"/>
</dbReference>
<dbReference type="GO" id="GO:0005634">
    <property type="term" value="C:nucleus"/>
    <property type="evidence" value="ECO:0007669"/>
    <property type="project" value="TreeGrafter"/>
</dbReference>
<feature type="region of interest" description="Disordered" evidence="1">
    <location>
        <begin position="482"/>
        <end position="559"/>
    </location>
</feature>
<dbReference type="InterPro" id="IPR050164">
    <property type="entry name" value="Peptidase_C19"/>
</dbReference>
<dbReference type="AlphaFoldDB" id="A0A2T7P1M1"/>
<accession>A0A2T7P1M1</accession>
<evidence type="ECO:0000313" key="4">
    <source>
        <dbReference type="Proteomes" id="UP000245119"/>
    </source>
</evidence>
<dbReference type="CDD" id="cd20485">
    <property type="entry name" value="USP25_USP28_C-like"/>
    <property type="match status" value="1"/>
</dbReference>
<dbReference type="PANTHER" id="PTHR24006:SF944">
    <property type="entry name" value="UBIQUITIN CARBOXYL-TERMINAL HYDROLASE"/>
    <property type="match status" value="1"/>
</dbReference>
<dbReference type="EMBL" id="PZQS01000007">
    <property type="protein sequence ID" value="PVD27319.1"/>
    <property type="molecule type" value="Genomic_DNA"/>
</dbReference>
<dbReference type="GO" id="GO:0016579">
    <property type="term" value="P:protein deubiquitination"/>
    <property type="evidence" value="ECO:0007669"/>
    <property type="project" value="InterPro"/>
</dbReference>
<gene>
    <name evidence="3" type="ORF">C0Q70_12475</name>
</gene>
<comment type="caution">
    <text evidence="3">The sequence shown here is derived from an EMBL/GenBank/DDBJ whole genome shotgun (WGS) entry which is preliminary data.</text>
</comment>
<dbReference type="GO" id="GO:0004843">
    <property type="term" value="F:cysteine-type deubiquitinase activity"/>
    <property type="evidence" value="ECO:0007669"/>
    <property type="project" value="InterPro"/>
</dbReference>
<feature type="compositionally biased region" description="Low complexity" evidence="1">
    <location>
        <begin position="501"/>
        <end position="528"/>
    </location>
</feature>
<dbReference type="OrthoDB" id="2420415at2759"/>
<dbReference type="InterPro" id="IPR018200">
    <property type="entry name" value="USP_CS"/>
</dbReference>
<reference evidence="3 4" key="1">
    <citation type="submission" date="2018-04" db="EMBL/GenBank/DDBJ databases">
        <title>The genome of golden apple snail Pomacea canaliculata provides insight into stress tolerance and invasive adaptation.</title>
        <authorList>
            <person name="Liu C."/>
            <person name="Liu B."/>
            <person name="Ren Y."/>
            <person name="Zhang Y."/>
            <person name="Wang H."/>
            <person name="Li S."/>
            <person name="Jiang F."/>
            <person name="Yin L."/>
            <person name="Zhang G."/>
            <person name="Qian W."/>
            <person name="Fan W."/>
        </authorList>
    </citation>
    <scope>NUCLEOTIDE SEQUENCE [LARGE SCALE GENOMIC DNA]</scope>
    <source>
        <strain evidence="3">SZHN2017</strain>
        <tissue evidence="3">Muscle</tissue>
    </source>
</reference>
<evidence type="ECO:0000256" key="1">
    <source>
        <dbReference type="SAM" id="MobiDB-lite"/>
    </source>
</evidence>
<feature type="compositionally biased region" description="Polar residues" evidence="1">
    <location>
        <begin position="483"/>
        <end position="495"/>
    </location>
</feature>
<evidence type="ECO:0000259" key="2">
    <source>
        <dbReference type="PROSITE" id="PS50235"/>
    </source>
</evidence>
<dbReference type="PANTHER" id="PTHR24006">
    <property type="entry name" value="UBIQUITIN CARBOXYL-TERMINAL HYDROLASE"/>
    <property type="match status" value="1"/>
</dbReference>
<dbReference type="Gene3D" id="3.90.70.10">
    <property type="entry name" value="Cysteine proteinases"/>
    <property type="match status" value="1"/>
</dbReference>
<keyword evidence="4" id="KW-1185">Reference proteome</keyword>
<protein>
    <recommendedName>
        <fullName evidence="2">USP domain-containing protein</fullName>
    </recommendedName>
</protein>
<feature type="domain" description="USP" evidence="2">
    <location>
        <begin position="189"/>
        <end position="689"/>
    </location>
</feature>
<dbReference type="GO" id="GO:0005829">
    <property type="term" value="C:cytosol"/>
    <property type="evidence" value="ECO:0007669"/>
    <property type="project" value="TreeGrafter"/>
</dbReference>
<sequence>MTVEQSSLQQHNSKRIRDDGLSVTYAKIREVTGIDDQCVIDEAISACCTKEGKFKLEDVVDMLVQDDTIHRRQLRTPKMTKVPVTVQEKQEPLAKKIPTQVSQLAKNPVIDLTQETGERNDIDKAINASLQDSQGILGGQVTREEQDISRILEASLAESKAGTKRKRGEVWFVDPLNPHERRRQEGWPVGLKNVGNTCWFSAVIQSLFYLPKFRRMVLHFKCPLILNLRFMQELRLLFGLMIGSTRKYVDPSKAVDILKEAFSSPSGVTDSQQDVSEFQHKLLEWLEDAFKADHVNPSSGEPGNLATAALTNPVTELFYGQFRAEGVHEGKVFTKQETFGQFPLQVNGFRDIHESLEATTMQDEIEAVNKDASSLKSGQELWFTRLPPVLTFELSRFQFNQQLGRPEKIHNKIEFPRVIYVDRYLENNKSITRQRRERSRILKEELSQVQSKLDRFMNYGSGSKRCPLHDILQYALEFAESKPPTSNSTCLSSSDVDMESPKQSISSSNKSLSGTTSSLASTESSDQSMCYVDAAPSPPSGDLSEPHTPQKDSPLQCQTEGQTEVFPAPRHVNDNELRVLRDCLRRWRTEVENDVRELQSTISTLECQLSQMYSDDAMQKFPYHLHAVLVHEGQAASGHYWAFIYDEERSMWLKFNDITISESSWAELERESVGGYHNASAYCLMYVDKSRIQDVSGEGQACRQVDSMETMPKDLQEMVVADNKAFAQEIEDWDAEQVKKSTGDPEVTIVAEHKPTQSAATQTMPISSQSSLPSCHAQLSFEDTVKAVYKALDTPHPTPPEAAFTRAAGFELKRLQESAKMLPRRLPKDDARLQHIVIYLCLNQADSNTQNIILLEQFSHLAILDQNLRAKAIRATSIDMINKMRRECGEKIKADYEQWHQRYHQFRQAAFMFVRGLQAYYKERFTEALPYFNQAWLHNMSAMSGKTALAGINTLLISYFRRKCLEHVNEEAMQQFEMDADVSDALTLMCNQILPSLAFLSQSGLDLDMKALEELRGKWCAFLEKELSQPKVEKLQDFLTKMFENWSEIKLERPQSVRLNSMMDLYKQYCDVINKAFDAGDIEKALTPS</sequence>
<dbReference type="PROSITE" id="PS00972">
    <property type="entry name" value="USP_1"/>
    <property type="match status" value="1"/>
</dbReference>
<dbReference type="InterPro" id="IPR028889">
    <property type="entry name" value="USP"/>
</dbReference>
<name>A0A2T7P1M1_POMCA</name>
<dbReference type="CDD" id="cd02665">
    <property type="entry name" value="Peptidase_C19I"/>
    <property type="match status" value="1"/>
</dbReference>
<dbReference type="SUPFAM" id="SSF54001">
    <property type="entry name" value="Cysteine proteinases"/>
    <property type="match status" value="1"/>
</dbReference>
<dbReference type="Proteomes" id="UP000245119">
    <property type="component" value="Linkage Group LG7"/>
</dbReference>
<dbReference type="PROSITE" id="PS50235">
    <property type="entry name" value="USP_3"/>
    <property type="match status" value="1"/>
</dbReference>
<dbReference type="STRING" id="400727.A0A2T7P1M1"/>
<proteinExistence type="predicted"/>